<feature type="region of interest" description="Disordered" evidence="1">
    <location>
        <begin position="744"/>
        <end position="765"/>
    </location>
</feature>
<dbReference type="InterPro" id="IPR011044">
    <property type="entry name" value="Quino_amine_DH_bsu"/>
</dbReference>
<accession>A0A5C3QGU0</accession>
<evidence type="ECO:0000259" key="3">
    <source>
        <dbReference type="Pfam" id="PF17747"/>
    </source>
</evidence>
<dbReference type="InterPro" id="IPR040979">
    <property type="entry name" value="Vid27_N"/>
</dbReference>
<sequence length="765" mass="86280">MNIFKSLIGRVWHDPNAAEVVKISTGQLYILRPGNIRTPKECIFNEAMATIRRVPNLDHNFQLVVTKVFEEGDEELLEDEEETDAERVFLISEELEFRAGDNDGEPHFIWRDLEGDIDEFYQFVAPGTNAPTKAFFETCMYRAMYERKYKRNADATQDGDLEEFIWRAPSPSKRSALAKKQPKRISQEAAPLESALASIPSRTTLKSAQSPAKSPAKSPQKQTPGTTTLSEDEAELYVWVPETEEFNLEETVIAKIIKRDNSFDYYLTARNDKDQLFAHKVSGEMNQRFSRRMQSLTWNTLEDRQQKSWLLRFNEEPAYDSILHAFSQAVWETLHQVSYEKTKPEERSYYNSAHEDVEMRDVQGEEDDEDEVNSELDPDEEADSDSEQEDDDDQLGDLPPALAKGEKNSQLTVGYKGDSYVVRGASLGRFEHDGTNVDYKGTIDNIKTTKGQSFKPKHIMLHDQDRKMIMMNPAEPNSLYHLDVTTGKVVEEWKIHDDVPVLNIAPDSKFAQTTPQETFVGTSGNAVFRVDPRVSGNKMVESQFKQYTGKNQFSGVTTTAKGGLAVASEKGDIRLFDSIGKNAKTALPPLGDPILGVDVTADGRYIVATTKTYLLLIDTLIGEGRYQGQLGFDRSFPASAKPVPARLQLRSEHVAYMNHGISFSPARFNTGPDLVENAIVTSTGPFIVAWNFSKVKKGQLDRYEIKKYEENVVQDSFKFGDDKEIIVALGNNVLNINKKNLKRPTRQSLGGPLRGTRNSIVNAPY</sequence>
<dbReference type="PANTHER" id="PTHR31913:SF0">
    <property type="entry name" value="VACUOLAR IMPORT AND DEGRADATION PROTEIN 27"/>
    <property type="match status" value="1"/>
</dbReference>
<dbReference type="EMBL" id="ML178828">
    <property type="protein sequence ID" value="TFL00478.1"/>
    <property type="molecule type" value="Genomic_DNA"/>
</dbReference>
<gene>
    <name evidence="5" type="ORF">BDV98DRAFT_612920</name>
</gene>
<protein>
    <submittedName>
        <fullName evidence="5">VID27 cytoplasmic protein</fullName>
    </submittedName>
</protein>
<dbReference type="OrthoDB" id="10251113at2759"/>
<reference evidence="5 6" key="1">
    <citation type="journal article" date="2019" name="Nat. Ecol. Evol.">
        <title>Megaphylogeny resolves global patterns of mushroom evolution.</title>
        <authorList>
            <person name="Varga T."/>
            <person name="Krizsan K."/>
            <person name="Foldi C."/>
            <person name="Dima B."/>
            <person name="Sanchez-Garcia M."/>
            <person name="Sanchez-Ramirez S."/>
            <person name="Szollosi G.J."/>
            <person name="Szarkandi J.G."/>
            <person name="Papp V."/>
            <person name="Albert L."/>
            <person name="Andreopoulos W."/>
            <person name="Angelini C."/>
            <person name="Antonin V."/>
            <person name="Barry K.W."/>
            <person name="Bougher N.L."/>
            <person name="Buchanan P."/>
            <person name="Buyck B."/>
            <person name="Bense V."/>
            <person name="Catcheside P."/>
            <person name="Chovatia M."/>
            <person name="Cooper J."/>
            <person name="Damon W."/>
            <person name="Desjardin D."/>
            <person name="Finy P."/>
            <person name="Geml J."/>
            <person name="Haridas S."/>
            <person name="Hughes K."/>
            <person name="Justo A."/>
            <person name="Karasinski D."/>
            <person name="Kautmanova I."/>
            <person name="Kiss B."/>
            <person name="Kocsube S."/>
            <person name="Kotiranta H."/>
            <person name="LaButti K.M."/>
            <person name="Lechner B.E."/>
            <person name="Liimatainen K."/>
            <person name="Lipzen A."/>
            <person name="Lukacs Z."/>
            <person name="Mihaltcheva S."/>
            <person name="Morgado L.N."/>
            <person name="Niskanen T."/>
            <person name="Noordeloos M.E."/>
            <person name="Ohm R.A."/>
            <person name="Ortiz-Santana B."/>
            <person name="Ovrebo C."/>
            <person name="Racz N."/>
            <person name="Riley R."/>
            <person name="Savchenko A."/>
            <person name="Shiryaev A."/>
            <person name="Soop K."/>
            <person name="Spirin V."/>
            <person name="Szebenyi C."/>
            <person name="Tomsovsky M."/>
            <person name="Tulloss R.E."/>
            <person name="Uehling J."/>
            <person name="Grigoriev I.V."/>
            <person name="Vagvolgyi C."/>
            <person name="Papp T."/>
            <person name="Martin F.M."/>
            <person name="Miettinen O."/>
            <person name="Hibbett D.S."/>
            <person name="Nagy L.G."/>
        </authorList>
    </citation>
    <scope>NUCLEOTIDE SEQUENCE [LARGE SCALE GENOMIC DNA]</scope>
    <source>
        <strain evidence="5 6">CBS 309.79</strain>
    </source>
</reference>
<feature type="domain" description="Vid27 PH-like" evidence="3">
    <location>
        <begin position="228"/>
        <end position="333"/>
    </location>
</feature>
<evidence type="ECO:0000313" key="6">
    <source>
        <dbReference type="Proteomes" id="UP000305067"/>
    </source>
</evidence>
<dbReference type="GO" id="GO:0005634">
    <property type="term" value="C:nucleus"/>
    <property type="evidence" value="ECO:0007669"/>
    <property type="project" value="TreeGrafter"/>
</dbReference>
<dbReference type="Pfam" id="PF17747">
    <property type="entry name" value="VID27_PH"/>
    <property type="match status" value="1"/>
</dbReference>
<dbReference type="Pfam" id="PF08553">
    <property type="entry name" value="VID27"/>
    <property type="match status" value="1"/>
</dbReference>
<feature type="compositionally biased region" description="Low complexity" evidence="1">
    <location>
        <begin position="206"/>
        <end position="222"/>
    </location>
</feature>
<feature type="region of interest" description="Disordered" evidence="1">
    <location>
        <begin position="173"/>
        <end position="229"/>
    </location>
</feature>
<evidence type="ECO:0000313" key="5">
    <source>
        <dbReference type="EMBL" id="TFL00478.1"/>
    </source>
</evidence>
<evidence type="ECO:0000256" key="1">
    <source>
        <dbReference type="SAM" id="MobiDB-lite"/>
    </source>
</evidence>
<feature type="domain" description="Vacuolar import/degradation Vid27 C-terminal" evidence="2">
    <location>
        <begin position="406"/>
        <end position="750"/>
    </location>
</feature>
<dbReference type="InterPro" id="IPR013863">
    <property type="entry name" value="VID27_C"/>
</dbReference>
<proteinExistence type="predicted"/>
<feature type="compositionally biased region" description="Basic and acidic residues" evidence="1">
    <location>
        <begin position="342"/>
        <end position="363"/>
    </location>
</feature>
<dbReference type="Gene3D" id="2.130.10.10">
    <property type="entry name" value="YVTN repeat-like/Quinoprotein amine dehydrogenase"/>
    <property type="match status" value="1"/>
</dbReference>
<name>A0A5C3QGU0_9AGAR</name>
<organism evidence="5 6">
    <name type="scientific">Pterulicium gracile</name>
    <dbReference type="NCBI Taxonomy" id="1884261"/>
    <lineage>
        <taxon>Eukaryota</taxon>
        <taxon>Fungi</taxon>
        <taxon>Dikarya</taxon>
        <taxon>Basidiomycota</taxon>
        <taxon>Agaricomycotina</taxon>
        <taxon>Agaricomycetes</taxon>
        <taxon>Agaricomycetidae</taxon>
        <taxon>Agaricales</taxon>
        <taxon>Pleurotineae</taxon>
        <taxon>Pterulaceae</taxon>
        <taxon>Pterulicium</taxon>
    </lineage>
</organism>
<dbReference type="InterPro" id="IPR040458">
    <property type="entry name" value="Vid27"/>
</dbReference>
<feature type="compositionally biased region" description="Polar residues" evidence="1">
    <location>
        <begin position="756"/>
        <end position="765"/>
    </location>
</feature>
<feature type="compositionally biased region" description="Acidic residues" evidence="1">
    <location>
        <begin position="364"/>
        <end position="395"/>
    </location>
</feature>
<evidence type="ECO:0000259" key="4">
    <source>
        <dbReference type="Pfam" id="PF17748"/>
    </source>
</evidence>
<dbReference type="AlphaFoldDB" id="A0A5C3QGU0"/>
<keyword evidence="6" id="KW-1185">Reference proteome</keyword>
<feature type="region of interest" description="Disordered" evidence="1">
    <location>
        <begin position="342"/>
        <end position="410"/>
    </location>
</feature>
<dbReference type="InterPro" id="IPR015943">
    <property type="entry name" value="WD40/YVTN_repeat-like_dom_sf"/>
</dbReference>
<feature type="domain" description="Vid27 N-terminal" evidence="4">
    <location>
        <begin position="1"/>
        <end position="164"/>
    </location>
</feature>
<dbReference type="SUPFAM" id="SSF50969">
    <property type="entry name" value="YVTN repeat-like/Quinoprotein amine dehydrogenase"/>
    <property type="match status" value="1"/>
</dbReference>
<dbReference type="PANTHER" id="PTHR31913">
    <property type="entry name" value="VACUOLAR IMPORT AND DEGRADATION PROTEIN 27"/>
    <property type="match status" value="1"/>
</dbReference>
<dbReference type="STRING" id="1884261.A0A5C3QGU0"/>
<dbReference type="InterPro" id="IPR040768">
    <property type="entry name" value="Vid27_PH"/>
</dbReference>
<dbReference type="Pfam" id="PF17748">
    <property type="entry name" value="VID27_N"/>
    <property type="match status" value="1"/>
</dbReference>
<dbReference type="GO" id="GO:0005737">
    <property type="term" value="C:cytoplasm"/>
    <property type="evidence" value="ECO:0007669"/>
    <property type="project" value="TreeGrafter"/>
</dbReference>
<evidence type="ECO:0000259" key="2">
    <source>
        <dbReference type="Pfam" id="PF08553"/>
    </source>
</evidence>
<dbReference type="Proteomes" id="UP000305067">
    <property type="component" value="Unassembled WGS sequence"/>
</dbReference>